<keyword evidence="3" id="KW-0863">Zinc-finger</keyword>
<evidence type="ECO:0000256" key="3">
    <source>
        <dbReference type="ARBA" id="ARBA00022771"/>
    </source>
</evidence>
<feature type="region of interest" description="Disordered" evidence="6">
    <location>
        <begin position="525"/>
        <end position="576"/>
    </location>
</feature>
<gene>
    <name evidence="8" type="ORF">RCL2_002582400</name>
</gene>
<comment type="subcellular location">
    <subcellularLocation>
        <location evidence="1">Nucleus</location>
    </subcellularLocation>
</comment>
<accession>A0A8H3MAB6</accession>
<evidence type="ECO:0000256" key="1">
    <source>
        <dbReference type="ARBA" id="ARBA00004123"/>
    </source>
</evidence>
<dbReference type="OrthoDB" id="2436760at2759"/>
<protein>
    <submittedName>
        <fullName evidence="8">Zinc finger BED domain-containing protein 1-like</fullName>
    </submittedName>
</protein>
<evidence type="ECO:0000256" key="4">
    <source>
        <dbReference type="ARBA" id="ARBA00022833"/>
    </source>
</evidence>
<dbReference type="AlphaFoldDB" id="A0A8H3MAB6"/>
<evidence type="ECO:0000256" key="2">
    <source>
        <dbReference type="ARBA" id="ARBA00022723"/>
    </source>
</evidence>
<reference evidence="8" key="1">
    <citation type="submission" date="2019-10" db="EMBL/GenBank/DDBJ databases">
        <title>Conservation and host-specific expression of non-tandemly repeated heterogenous ribosome RNA gene in arbuscular mycorrhizal fungi.</title>
        <authorList>
            <person name="Maeda T."/>
            <person name="Kobayashi Y."/>
            <person name="Nakagawa T."/>
            <person name="Ezawa T."/>
            <person name="Yamaguchi K."/>
            <person name="Bino T."/>
            <person name="Nishimoto Y."/>
            <person name="Shigenobu S."/>
            <person name="Kawaguchi M."/>
        </authorList>
    </citation>
    <scope>NUCLEOTIDE SEQUENCE</scope>
    <source>
        <strain evidence="8">HR1</strain>
    </source>
</reference>
<feature type="domain" description="HAT C-terminal dimerisation" evidence="7">
    <location>
        <begin position="460"/>
        <end position="515"/>
    </location>
</feature>
<feature type="region of interest" description="Disordered" evidence="6">
    <location>
        <begin position="98"/>
        <end position="124"/>
    </location>
</feature>
<dbReference type="InterPro" id="IPR008906">
    <property type="entry name" value="HATC_C_dom"/>
</dbReference>
<feature type="compositionally biased region" description="Acidic residues" evidence="6">
    <location>
        <begin position="532"/>
        <end position="547"/>
    </location>
</feature>
<dbReference type="SUPFAM" id="SSF53098">
    <property type="entry name" value="Ribonuclease H-like"/>
    <property type="match status" value="2"/>
</dbReference>
<dbReference type="PANTHER" id="PTHR46481">
    <property type="entry name" value="ZINC FINGER BED DOMAIN-CONTAINING PROTEIN 4"/>
    <property type="match status" value="1"/>
</dbReference>
<dbReference type="Proteomes" id="UP000615446">
    <property type="component" value="Unassembled WGS sequence"/>
</dbReference>
<dbReference type="PANTHER" id="PTHR46481:SF10">
    <property type="entry name" value="ZINC FINGER BED DOMAIN-CONTAINING PROTEIN 39"/>
    <property type="match status" value="1"/>
</dbReference>
<keyword evidence="4" id="KW-0862">Zinc</keyword>
<dbReference type="EMBL" id="BLAL01000278">
    <property type="protein sequence ID" value="GES99314.1"/>
    <property type="molecule type" value="Genomic_DNA"/>
</dbReference>
<dbReference type="InterPro" id="IPR012337">
    <property type="entry name" value="RNaseH-like_sf"/>
</dbReference>
<evidence type="ECO:0000259" key="7">
    <source>
        <dbReference type="Pfam" id="PF05699"/>
    </source>
</evidence>
<evidence type="ECO:0000313" key="8">
    <source>
        <dbReference type="EMBL" id="GES99314.1"/>
    </source>
</evidence>
<feature type="compositionally biased region" description="Acidic residues" evidence="6">
    <location>
        <begin position="103"/>
        <end position="113"/>
    </location>
</feature>
<evidence type="ECO:0000256" key="5">
    <source>
        <dbReference type="ARBA" id="ARBA00023242"/>
    </source>
</evidence>
<feature type="compositionally biased region" description="Polar residues" evidence="6">
    <location>
        <begin position="567"/>
        <end position="576"/>
    </location>
</feature>
<dbReference type="Pfam" id="PF05699">
    <property type="entry name" value="Dimer_Tnp_hAT"/>
    <property type="match status" value="1"/>
</dbReference>
<sequence>MNGLPFYIALILFNTKLANISKGPYNFREFFTLIDPPKKTANKRAVSKLCRGHLIKCENFNNQVSESKRIEILARSIPEDIKKVAKKRKIDKGKNLNITDKSESEEEEEEEKKDEDVVKPSKPPITTQSRIINYVSRPLTRRDKPYFETLLLRMQVSNGLPFTFFENQETKEVFNFIAPALKLPSRKRMSDRILPHATKMLKQSITKSAQNDKIGVTVTCDGWTNIKQEHLFGVVFITSTDETLIWGAKDISDERSKTENVIDHIKTGEYAAARRISQIEYPNKVFLPCMAHQMNLIVGEIFKALDIYQQTSTKAVKIVSYFHSSAYFMGLLRNEQKSLYGKTTALATPGETQWCNYYFCFHSILKTEAALKTLATKFAPEHLKGPSASQSGLQRQKYISNATKKFLPSDIIAIINDPSFWIHLYELQDLILPLCAALSKLQKDMACLYEVVLAFGWSGLTRFWDLAKGDAPELSQFALHLYEICINSASVERLWSNMGFLHSKRRNRLNHKKVLGMSQLRTLIQPHKTSDSEDNEYSDVEDSEVEKDDIIQVSDEENEDDAHTQPVGETSYSENDDTINSTEQWVRIIQNWMGMVGEENIDHSGSNEMGPDFIAVDHTIHLANDPLAKWNLYSIFNNSLELPVFVNAMINLDSN</sequence>
<dbReference type="InterPro" id="IPR052035">
    <property type="entry name" value="ZnF_BED_domain_contain"/>
</dbReference>
<organism evidence="8 9">
    <name type="scientific">Rhizophagus clarus</name>
    <dbReference type="NCBI Taxonomy" id="94130"/>
    <lineage>
        <taxon>Eukaryota</taxon>
        <taxon>Fungi</taxon>
        <taxon>Fungi incertae sedis</taxon>
        <taxon>Mucoromycota</taxon>
        <taxon>Glomeromycotina</taxon>
        <taxon>Glomeromycetes</taxon>
        <taxon>Glomerales</taxon>
        <taxon>Glomeraceae</taxon>
        <taxon>Rhizophagus</taxon>
    </lineage>
</organism>
<name>A0A8H3MAB6_9GLOM</name>
<evidence type="ECO:0000256" key="6">
    <source>
        <dbReference type="SAM" id="MobiDB-lite"/>
    </source>
</evidence>
<keyword evidence="2" id="KW-0479">Metal-binding</keyword>
<dbReference type="GO" id="GO:0008270">
    <property type="term" value="F:zinc ion binding"/>
    <property type="evidence" value="ECO:0007669"/>
    <property type="project" value="UniProtKB-KW"/>
</dbReference>
<dbReference type="GO" id="GO:0005634">
    <property type="term" value="C:nucleus"/>
    <property type="evidence" value="ECO:0007669"/>
    <property type="project" value="UniProtKB-SubCell"/>
</dbReference>
<comment type="caution">
    <text evidence="8">The sequence shown here is derived from an EMBL/GenBank/DDBJ whole genome shotgun (WGS) entry which is preliminary data.</text>
</comment>
<keyword evidence="5" id="KW-0539">Nucleus</keyword>
<proteinExistence type="predicted"/>
<evidence type="ECO:0000313" key="9">
    <source>
        <dbReference type="Proteomes" id="UP000615446"/>
    </source>
</evidence>
<dbReference type="GO" id="GO:0046983">
    <property type="term" value="F:protein dimerization activity"/>
    <property type="evidence" value="ECO:0007669"/>
    <property type="project" value="InterPro"/>
</dbReference>